<gene>
    <name evidence="2" type="ORF">B0I36DRAFT_365822</name>
</gene>
<proteinExistence type="predicted"/>
<sequence>MDAVPTTTNGPRAIPAAALVSSVTDYVKEYMAKYDGSHDYHHIERVVGLARHIQASSAPDSPAGKSDLHVVTLSALLHDVGDKKYLKAGEDHTTMVAHLLVSLGADETLADRVQTICLGVSYSSEIKDPERVRKLVLEHPELAIVQDADRLDAIGAIGIGRTFTFGGAKSAGSATVGGGRSMYDTIEHFHDKLLKLENMMKTDVGRQLARERTVRMEKFLDWWADEKAFASASGLDG</sequence>
<protein>
    <recommendedName>
        <fullName evidence="1">HD/PDEase domain-containing protein</fullName>
    </recommendedName>
</protein>
<evidence type="ECO:0000313" key="3">
    <source>
        <dbReference type="Proteomes" id="UP000756346"/>
    </source>
</evidence>
<reference evidence="2" key="1">
    <citation type="journal article" date="2021" name="Nat. Commun.">
        <title>Genetic determinants of endophytism in the Arabidopsis root mycobiome.</title>
        <authorList>
            <person name="Mesny F."/>
            <person name="Miyauchi S."/>
            <person name="Thiergart T."/>
            <person name="Pickel B."/>
            <person name="Atanasova L."/>
            <person name="Karlsson M."/>
            <person name="Huettel B."/>
            <person name="Barry K.W."/>
            <person name="Haridas S."/>
            <person name="Chen C."/>
            <person name="Bauer D."/>
            <person name="Andreopoulos W."/>
            <person name="Pangilinan J."/>
            <person name="LaButti K."/>
            <person name="Riley R."/>
            <person name="Lipzen A."/>
            <person name="Clum A."/>
            <person name="Drula E."/>
            <person name="Henrissat B."/>
            <person name="Kohler A."/>
            <person name="Grigoriev I.V."/>
            <person name="Martin F.M."/>
            <person name="Hacquard S."/>
        </authorList>
    </citation>
    <scope>NUCLEOTIDE SEQUENCE</scope>
    <source>
        <strain evidence="2">MPI-CAGE-CH-0230</strain>
    </source>
</reference>
<dbReference type="Gene3D" id="1.10.3210.50">
    <property type="match status" value="1"/>
</dbReference>
<keyword evidence="3" id="KW-1185">Reference proteome</keyword>
<dbReference type="OrthoDB" id="16547at2759"/>
<dbReference type="CDD" id="cd00077">
    <property type="entry name" value="HDc"/>
    <property type="match status" value="1"/>
</dbReference>
<evidence type="ECO:0000313" key="2">
    <source>
        <dbReference type="EMBL" id="KAH7026228.1"/>
    </source>
</evidence>
<dbReference type="SUPFAM" id="SSF109604">
    <property type="entry name" value="HD-domain/PDEase-like"/>
    <property type="match status" value="1"/>
</dbReference>
<dbReference type="PANTHER" id="PTHR33594">
    <property type="entry name" value="SUPERFAMILY HYDROLASE, PUTATIVE (AFU_ORTHOLOGUE AFUA_1G03035)-RELATED"/>
    <property type="match status" value="1"/>
</dbReference>
<name>A0A9P8Y302_9PEZI</name>
<dbReference type="Proteomes" id="UP000756346">
    <property type="component" value="Unassembled WGS sequence"/>
</dbReference>
<dbReference type="InterPro" id="IPR006674">
    <property type="entry name" value="HD_domain"/>
</dbReference>
<dbReference type="PANTHER" id="PTHR33594:SF1">
    <property type="entry name" value="HD_PDEASE DOMAIN-CONTAINING PROTEIN"/>
    <property type="match status" value="1"/>
</dbReference>
<dbReference type="Pfam" id="PF01966">
    <property type="entry name" value="HD"/>
    <property type="match status" value="1"/>
</dbReference>
<dbReference type="SMART" id="SM00471">
    <property type="entry name" value="HDc"/>
    <property type="match status" value="1"/>
</dbReference>
<dbReference type="AlphaFoldDB" id="A0A9P8Y302"/>
<dbReference type="EMBL" id="JAGTJQ010000008">
    <property type="protein sequence ID" value="KAH7026228.1"/>
    <property type="molecule type" value="Genomic_DNA"/>
</dbReference>
<accession>A0A9P8Y302</accession>
<organism evidence="2 3">
    <name type="scientific">Microdochium trichocladiopsis</name>
    <dbReference type="NCBI Taxonomy" id="1682393"/>
    <lineage>
        <taxon>Eukaryota</taxon>
        <taxon>Fungi</taxon>
        <taxon>Dikarya</taxon>
        <taxon>Ascomycota</taxon>
        <taxon>Pezizomycotina</taxon>
        <taxon>Sordariomycetes</taxon>
        <taxon>Xylariomycetidae</taxon>
        <taxon>Xylariales</taxon>
        <taxon>Microdochiaceae</taxon>
        <taxon>Microdochium</taxon>
    </lineage>
</organism>
<evidence type="ECO:0000259" key="1">
    <source>
        <dbReference type="SMART" id="SM00471"/>
    </source>
</evidence>
<comment type="caution">
    <text evidence="2">The sequence shown here is derived from an EMBL/GenBank/DDBJ whole genome shotgun (WGS) entry which is preliminary data.</text>
</comment>
<dbReference type="RefSeq" id="XP_046009445.1">
    <property type="nucleotide sequence ID" value="XM_046159201.1"/>
</dbReference>
<dbReference type="GeneID" id="70188747"/>
<dbReference type="InterPro" id="IPR003607">
    <property type="entry name" value="HD/PDEase_dom"/>
</dbReference>
<feature type="domain" description="HD/PDEase" evidence="1">
    <location>
        <begin position="35"/>
        <end position="163"/>
    </location>
</feature>